<dbReference type="CDD" id="cd03215">
    <property type="entry name" value="ABC_Carb_Monos_II"/>
    <property type="match status" value="1"/>
</dbReference>
<dbReference type="PANTHER" id="PTHR43790">
    <property type="entry name" value="CARBOHYDRATE TRANSPORT ATP-BINDING PROTEIN MG119-RELATED"/>
    <property type="match status" value="1"/>
</dbReference>
<feature type="domain" description="ABC transporter" evidence="5">
    <location>
        <begin position="249"/>
        <end position="498"/>
    </location>
</feature>
<keyword evidence="3" id="KW-0547">Nucleotide-binding</keyword>
<dbReference type="InterPro" id="IPR003593">
    <property type="entry name" value="AAA+_ATPase"/>
</dbReference>
<dbReference type="SMART" id="SM00382">
    <property type="entry name" value="AAA"/>
    <property type="match status" value="2"/>
</dbReference>
<feature type="domain" description="ABC transporter" evidence="5">
    <location>
        <begin position="10"/>
        <end position="246"/>
    </location>
</feature>
<dbReference type="InterPro" id="IPR027417">
    <property type="entry name" value="P-loop_NTPase"/>
</dbReference>
<keyword evidence="2" id="KW-0677">Repeat</keyword>
<evidence type="ECO:0000313" key="7">
    <source>
        <dbReference type="Proteomes" id="UP001428817"/>
    </source>
</evidence>
<organism evidence="6 7">
    <name type="scientific">Pseudonocardia eucalypti</name>
    <dbReference type="NCBI Taxonomy" id="648755"/>
    <lineage>
        <taxon>Bacteria</taxon>
        <taxon>Bacillati</taxon>
        <taxon>Actinomycetota</taxon>
        <taxon>Actinomycetes</taxon>
        <taxon>Pseudonocardiales</taxon>
        <taxon>Pseudonocardiaceae</taxon>
        <taxon>Pseudonocardia</taxon>
    </lineage>
</organism>
<dbReference type="Pfam" id="PF00005">
    <property type="entry name" value="ABC_tran"/>
    <property type="match status" value="2"/>
</dbReference>
<dbReference type="RefSeq" id="WP_345703466.1">
    <property type="nucleotide sequence ID" value="NZ_BAABJP010000056.1"/>
</dbReference>
<evidence type="ECO:0000256" key="1">
    <source>
        <dbReference type="ARBA" id="ARBA00022448"/>
    </source>
</evidence>
<evidence type="ECO:0000313" key="6">
    <source>
        <dbReference type="EMBL" id="GAA5173523.1"/>
    </source>
</evidence>
<keyword evidence="4 6" id="KW-0067">ATP-binding</keyword>
<dbReference type="CDD" id="cd03216">
    <property type="entry name" value="ABC_Carb_Monos_I"/>
    <property type="match status" value="1"/>
</dbReference>
<dbReference type="Gene3D" id="3.40.50.300">
    <property type="entry name" value="P-loop containing nucleotide triphosphate hydrolases"/>
    <property type="match status" value="2"/>
</dbReference>
<dbReference type="InterPro" id="IPR017871">
    <property type="entry name" value="ABC_transporter-like_CS"/>
</dbReference>
<dbReference type="Proteomes" id="UP001428817">
    <property type="component" value="Unassembled WGS sequence"/>
</dbReference>
<evidence type="ECO:0000256" key="4">
    <source>
        <dbReference type="ARBA" id="ARBA00022840"/>
    </source>
</evidence>
<protein>
    <submittedName>
        <fullName evidence="6">Sugar ABC transporter ATP-binding protein</fullName>
    </submittedName>
</protein>
<evidence type="ECO:0000256" key="3">
    <source>
        <dbReference type="ARBA" id="ARBA00022741"/>
    </source>
</evidence>
<name>A0ABP9RAI4_9PSEU</name>
<reference evidence="7" key="1">
    <citation type="journal article" date="2019" name="Int. J. Syst. Evol. Microbiol.">
        <title>The Global Catalogue of Microorganisms (GCM) 10K type strain sequencing project: providing services to taxonomists for standard genome sequencing and annotation.</title>
        <authorList>
            <consortium name="The Broad Institute Genomics Platform"/>
            <consortium name="The Broad Institute Genome Sequencing Center for Infectious Disease"/>
            <person name="Wu L."/>
            <person name="Ma J."/>
        </authorList>
    </citation>
    <scope>NUCLEOTIDE SEQUENCE [LARGE SCALE GENOMIC DNA]</scope>
    <source>
        <strain evidence="7">JCM 18303</strain>
    </source>
</reference>
<evidence type="ECO:0000259" key="5">
    <source>
        <dbReference type="PROSITE" id="PS50893"/>
    </source>
</evidence>
<keyword evidence="7" id="KW-1185">Reference proteome</keyword>
<keyword evidence="1" id="KW-0813">Transport</keyword>
<dbReference type="PROSITE" id="PS50893">
    <property type="entry name" value="ABC_TRANSPORTER_2"/>
    <property type="match status" value="2"/>
</dbReference>
<dbReference type="SUPFAM" id="SSF52540">
    <property type="entry name" value="P-loop containing nucleoside triphosphate hydrolases"/>
    <property type="match status" value="2"/>
</dbReference>
<dbReference type="PANTHER" id="PTHR43790:SF9">
    <property type="entry name" value="GALACTOFURANOSE TRANSPORTER ATP-BINDING PROTEIN YTFR"/>
    <property type="match status" value="1"/>
</dbReference>
<sequence length="499" mass="52460">MLIGTGVAAVAATGLTKRYPGVTALDEVAISCRPGRVHALVGENGAGKSTLVRVLTGNTAPDAGEISFRGRPVTLPSPRHALELGIASVHQELTVLPELTVAENVLLGQEPAARGRLDRRAGGRTVAEALDRVGLAGLDPARRAGELSLANRQLVEIARALVRGGRLLILDEPSAVLSGDARQTLFGVIRALATDGVAVLYISHLLDEVRTLADDITVLRDGRVVSSGLAHGYDVRRMVREMVGREVDLVYPSLLEAGEPTVLEVRGLVPRTAGPAPAPVDLTVRAGEIVGLAGLVGSGRSRLLRTVAGARPRAAGTVTVNGWKVRGGLRRAVAAGLVLVPEERKADGLVLELPARANVTLAKAPRGWLSVRRERAAFAEDQAKLGIRAVGPDQPTGQLSGGNQQKLVLAKWLRRQPSVLLLDEPTRGVDVGAKVEIYRLVSRLAGRGMAVLIASSELPEVLGMCHRVLVCRGGAVVGELSGEARTEERALRLALGVAE</sequence>
<accession>A0ABP9RAI4</accession>
<dbReference type="InterPro" id="IPR050107">
    <property type="entry name" value="ABC_carbohydrate_import_ATPase"/>
</dbReference>
<dbReference type="EMBL" id="BAABJP010000056">
    <property type="protein sequence ID" value="GAA5173523.1"/>
    <property type="molecule type" value="Genomic_DNA"/>
</dbReference>
<dbReference type="InterPro" id="IPR003439">
    <property type="entry name" value="ABC_transporter-like_ATP-bd"/>
</dbReference>
<dbReference type="GO" id="GO:0005524">
    <property type="term" value="F:ATP binding"/>
    <property type="evidence" value="ECO:0007669"/>
    <property type="project" value="UniProtKB-KW"/>
</dbReference>
<dbReference type="PROSITE" id="PS00211">
    <property type="entry name" value="ABC_TRANSPORTER_1"/>
    <property type="match status" value="1"/>
</dbReference>
<proteinExistence type="predicted"/>
<gene>
    <name evidence="6" type="ORF">GCM10023321_75330</name>
</gene>
<comment type="caution">
    <text evidence="6">The sequence shown here is derived from an EMBL/GenBank/DDBJ whole genome shotgun (WGS) entry which is preliminary data.</text>
</comment>
<evidence type="ECO:0000256" key="2">
    <source>
        <dbReference type="ARBA" id="ARBA00022737"/>
    </source>
</evidence>